<protein>
    <submittedName>
        <fullName evidence="1">Uncharacterized protein</fullName>
    </submittedName>
</protein>
<keyword evidence="2" id="KW-1185">Reference proteome</keyword>
<sequence length="106" mass="11743">MDGAQRYPYLKSSSAIPVSRSWARSYASLTVPQKCLHISLLQAINYFEDKISNTLSKKIQPNATKANPKNATPSFQGYRLGSHTLISVVNPSNSVEIHRQTIKPNA</sequence>
<dbReference type="EMBL" id="BPFB01000006">
    <property type="protein sequence ID" value="GIU43711.1"/>
    <property type="molecule type" value="Genomic_DNA"/>
</dbReference>
<name>A0ABQ4P8C4_9GAMM</name>
<evidence type="ECO:0000313" key="1">
    <source>
        <dbReference type="EMBL" id="GIU43711.1"/>
    </source>
</evidence>
<reference evidence="1 2" key="1">
    <citation type="submission" date="2021-05" db="EMBL/GenBank/DDBJ databases">
        <title>Molecular characterization for Shewanella algae harboring chromosomal blaOXA-55-like strains isolated from clinical and environment sample.</title>
        <authorList>
            <person name="Ohama Y."/>
            <person name="Aoki K."/>
            <person name="Harada S."/>
            <person name="Moriya K."/>
            <person name="Ishii Y."/>
            <person name="Tateda K."/>
        </authorList>
    </citation>
    <scope>NUCLEOTIDE SEQUENCE [LARGE SCALE GENOMIC DNA]</scope>
    <source>
        <strain evidence="1 2">LMG 23746</strain>
    </source>
</reference>
<evidence type="ECO:0000313" key="2">
    <source>
        <dbReference type="Proteomes" id="UP000761574"/>
    </source>
</evidence>
<comment type="caution">
    <text evidence="1">The sequence shown here is derived from an EMBL/GenBank/DDBJ whole genome shotgun (WGS) entry which is preliminary data.</text>
</comment>
<organism evidence="1 2">
    <name type="scientific">Shewanella algidipiscicola</name>
    <dbReference type="NCBI Taxonomy" id="614070"/>
    <lineage>
        <taxon>Bacteria</taxon>
        <taxon>Pseudomonadati</taxon>
        <taxon>Pseudomonadota</taxon>
        <taxon>Gammaproteobacteria</taxon>
        <taxon>Alteromonadales</taxon>
        <taxon>Shewanellaceae</taxon>
        <taxon>Shewanella</taxon>
    </lineage>
</organism>
<gene>
    <name evidence="1" type="ORF">TUM4630_07700</name>
</gene>
<accession>A0ABQ4P8C4</accession>
<proteinExistence type="predicted"/>
<dbReference type="Proteomes" id="UP000761574">
    <property type="component" value="Unassembled WGS sequence"/>
</dbReference>